<dbReference type="PANTHER" id="PTHR43775">
    <property type="entry name" value="FATTY ACID SYNTHASE"/>
    <property type="match status" value="1"/>
</dbReference>
<evidence type="ECO:0000256" key="7">
    <source>
        <dbReference type="ARBA" id="ARBA00023160"/>
    </source>
</evidence>
<feature type="domain" description="Ketosynthase family 3 (KS3)" evidence="9">
    <location>
        <begin position="1"/>
        <end position="140"/>
    </location>
</feature>
<evidence type="ECO:0000256" key="3">
    <source>
        <dbReference type="ARBA" id="ARBA00022832"/>
    </source>
</evidence>
<dbReference type="InterPro" id="IPR014031">
    <property type="entry name" value="Ketoacyl_synth_C"/>
</dbReference>
<keyword evidence="8" id="KW-0511">Multifunctional enzyme</keyword>
<evidence type="ECO:0000259" key="9">
    <source>
        <dbReference type="PROSITE" id="PS52004"/>
    </source>
</evidence>
<dbReference type="OrthoDB" id="329835at2759"/>
<protein>
    <recommendedName>
        <fullName evidence="9">Ketosynthase family 3 (KS3) domain-containing protein</fullName>
    </recommendedName>
</protein>
<dbReference type="InterPro" id="IPR032821">
    <property type="entry name" value="PKS_assoc"/>
</dbReference>
<dbReference type="GO" id="GO:0016491">
    <property type="term" value="F:oxidoreductase activity"/>
    <property type="evidence" value="ECO:0007669"/>
    <property type="project" value="UniProtKB-KW"/>
</dbReference>
<keyword evidence="2" id="KW-0444">Lipid biosynthesis</keyword>
<dbReference type="PANTHER" id="PTHR43775:SF7">
    <property type="entry name" value="FATTY ACID SYNTHASE"/>
    <property type="match status" value="1"/>
</dbReference>
<evidence type="ECO:0000256" key="8">
    <source>
        <dbReference type="ARBA" id="ARBA00023268"/>
    </source>
</evidence>
<evidence type="ECO:0000256" key="2">
    <source>
        <dbReference type="ARBA" id="ARBA00022516"/>
    </source>
</evidence>
<keyword evidence="6" id="KW-0443">Lipid metabolism</keyword>
<dbReference type="GO" id="GO:0004312">
    <property type="term" value="F:fatty acid synthase activity"/>
    <property type="evidence" value="ECO:0007669"/>
    <property type="project" value="TreeGrafter"/>
</dbReference>
<dbReference type="GO" id="GO:0006633">
    <property type="term" value="P:fatty acid biosynthetic process"/>
    <property type="evidence" value="ECO:0007669"/>
    <property type="project" value="UniProtKB-KW"/>
</dbReference>
<keyword evidence="11" id="KW-1185">Reference proteome</keyword>
<evidence type="ECO:0000256" key="5">
    <source>
        <dbReference type="ARBA" id="ARBA00023002"/>
    </source>
</evidence>
<organism evidence="10 11">
    <name type="scientific">Allacma fusca</name>
    <dbReference type="NCBI Taxonomy" id="39272"/>
    <lineage>
        <taxon>Eukaryota</taxon>
        <taxon>Metazoa</taxon>
        <taxon>Ecdysozoa</taxon>
        <taxon>Arthropoda</taxon>
        <taxon>Hexapoda</taxon>
        <taxon>Collembola</taxon>
        <taxon>Symphypleona</taxon>
        <taxon>Sminthuridae</taxon>
        <taxon>Allacma</taxon>
    </lineage>
</organism>
<proteinExistence type="predicted"/>
<keyword evidence="7" id="KW-0275">Fatty acid biosynthesis</keyword>
<dbReference type="InterPro" id="IPR050091">
    <property type="entry name" value="PKS_NRPS_Biosynth_Enz"/>
</dbReference>
<evidence type="ECO:0000256" key="1">
    <source>
        <dbReference type="ARBA" id="ARBA00022450"/>
    </source>
</evidence>
<name>A0A8J2P6D7_9HEXA</name>
<keyword evidence="5" id="KW-0560">Oxidoreductase</keyword>
<dbReference type="Proteomes" id="UP000708208">
    <property type="component" value="Unassembled WGS sequence"/>
</dbReference>
<gene>
    <name evidence="10" type="ORF">AFUS01_LOCUS22071</name>
</gene>
<keyword evidence="4" id="KW-0521">NADP</keyword>
<dbReference type="CDD" id="cd00833">
    <property type="entry name" value="PKS"/>
    <property type="match status" value="1"/>
</dbReference>
<dbReference type="Pfam" id="PF02801">
    <property type="entry name" value="Ketoacyl-synt_C"/>
    <property type="match status" value="1"/>
</dbReference>
<keyword evidence="1" id="KW-0596">Phosphopantetheine</keyword>
<dbReference type="Pfam" id="PF16197">
    <property type="entry name" value="KAsynt_C_assoc"/>
    <property type="match status" value="1"/>
</dbReference>
<dbReference type="SMART" id="SM00825">
    <property type="entry name" value="PKS_KS"/>
    <property type="match status" value="1"/>
</dbReference>
<dbReference type="AlphaFoldDB" id="A0A8J2P6D7"/>
<keyword evidence="3" id="KW-0276">Fatty acid metabolism</keyword>
<reference evidence="10" key="1">
    <citation type="submission" date="2021-06" db="EMBL/GenBank/DDBJ databases">
        <authorList>
            <person name="Hodson N. C."/>
            <person name="Mongue J. A."/>
            <person name="Jaron S. K."/>
        </authorList>
    </citation>
    <scope>NUCLEOTIDE SEQUENCE</scope>
</reference>
<dbReference type="EMBL" id="CAJVCH010252813">
    <property type="protein sequence ID" value="CAG7733640.1"/>
    <property type="molecule type" value="Genomic_DNA"/>
</dbReference>
<dbReference type="InterPro" id="IPR020841">
    <property type="entry name" value="PKS_Beta-ketoAc_synthase_dom"/>
</dbReference>
<evidence type="ECO:0000256" key="4">
    <source>
        <dbReference type="ARBA" id="ARBA00022857"/>
    </source>
</evidence>
<evidence type="ECO:0000313" key="10">
    <source>
        <dbReference type="EMBL" id="CAG7733640.1"/>
    </source>
</evidence>
<accession>A0A8J2P6D7</accession>
<comment type="caution">
    <text evidence="10">The sequence shown here is derived from an EMBL/GenBank/DDBJ whole genome shotgun (WGS) entry which is preliminary data.</text>
</comment>
<feature type="non-terminal residue" evidence="10">
    <location>
        <position position="1"/>
    </location>
</feature>
<evidence type="ECO:0000256" key="6">
    <source>
        <dbReference type="ARBA" id="ARBA00023098"/>
    </source>
</evidence>
<evidence type="ECO:0000313" key="11">
    <source>
        <dbReference type="Proteomes" id="UP000708208"/>
    </source>
</evidence>
<sequence length="260" mass="29310">VYQEQVIRQVYDDTGVNPLDVDYLEAHGTGTKVGDPQEMTAVTRVFCDGRKKPLLLGSIKSNMGHSEAVSGLCAIAKVVLANSKSIVPANLHYNNPNPDIIGLHDGRLKVVDKNQPFNPKYVGFNSMGFGGTNVHVLMKFDPKPELESIWRPVAPVILLCSGRTQEAVELFLNKTLTHRHNHDFVRLTHEIFQSDIPKHGFRGFVIVANDEMEINVEQREYAREMWYIVTGLGSQWAGMSRDLIKFDVFKNSIKKLQLYC</sequence>
<dbReference type="PROSITE" id="PS52004">
    <property type="entry name" value="KS3_2"/>
    <property type="match status" value="1"/>
</dbReference>